<evidence type="ECO:0000256" key="1">
    <source>
        <dbReference type="ARBA" id="ARBA00022491"/>
    </source>
</evidence>
<dbReference type="InterPro" id="IPR010982">
    <property type="entry name" value="Lambda_DNA-bd_dom_sf"/>
</dbReference>
<gene>
    <name evidence="7" type="ORF">SAMN04488518_11119</name>
</gene>
<feature type="compositionally biased region" description="Polar residues" evidence="5">
    <location>
        <begin position="309"/>
        <end position="320"/>
    </location>
</feature>
<evidence type="ECO:0000256" key="2">
    <source>
        <dbReference type="ARBA" id="ARBA00023015"/>
    </source>
</evidence>
<dbReference type="PANTHER" id="PTHR30146">
    <property type="entry name" value="LACI-RELATED TRANSCRIPTIONAL REPRESSOR"/>
    <property type="match status" value="1"/>
</dbReference>
<evidence type="ECO:0000256" key="5">
    <source>
        <dbReference type="SAM" id="MobiDB-lite"/>
    </source>
</evidence>
<dbReference type="InterPro" id="IPR028082">
    <property type="entry name" value="Peripla_BP_I"/>
</dbReference>
<keyword evidence="4" id="KW-0804">Transcription</keyword>
<feature type="domain" description="HTH lacI-type" evidence="6">
    <location>
        <begin position="7"/>
        <end position="60"/>
    </location>
</feature>
<dbReference type="Gene3D" id="1.10.260.40">
    <property type="entry name" value="lambda repressor-like DNA-binding domains"/>
    <property type="match status" value="1"/>
</dbReference>
<protein>
    <submittedName>
        <fullName evidence="7">Transcriptional regulator, LacI family</fullName>
    </submittedName>
</protein>
<dbReference type="EMBL" id="FOSK01000011">
    <property type="protein sequence ID" value="SFK89370.1"/>
    <property type="molecule type" value="Genomic_DNA"/>
</dbReference>
<keyword evidence="3" id="KW-0238">DNA-binding</keyword>
<evidence type="ECO:0000313" key="8">
    <source>
        <dbReference type="Proteomes" id="UP000199598"/>
    </source>
</evidence>
<dbReference type="InterPro" id="IPR000843">
    <property type="entry name" value="HTH_LacI"/>
</dbReference>
<dbReference type="SMART" id="SM00354">
    <property type="entry name" value="HTH_LACI"/>
    <property type="match status" value="1"/>
</dbReference>
<keyword evidence="2" id="KW-0805">Transcription regulation</keyword>
<name>A0A1I4D980_9HYPH</name>
<organism evidence="7 8">
    <name type="scientific">Pseudovibrio ascidiaceicola</name>
    <dbReference type="NCBI Taxonomy" id="285279"/>
    <lineage>
        <taxon>Bacteria</taxon>
        <taxon>Pseudomonadati</taxon>
        <taxon>Pseudomonadota</taxon>
        <taxon>Alphaproteobacteria</taxon>
        <taxon>Hyphomicrobiales</taxon>
        <taxon>Stappiaceae</taxon>
        <taxon>Pseudovibrio</taxon>
    </lineage>
</organism>
<dbReference type="Pfam" id="PF13407">
    <property type="entry name" value="Peripla_BP_4"/>
    <property type="match status" value="1"/>
</dbReference>
<dbReference type="SUPFAM" id="SSF47413">
    <property type="entry name" value="lambda repressor-like DNA-binding domains"/>
    <property type="match status" value="1"/>
</dbReference>
<evidence type="ECO:0000313" key="7">
    <source>
        <dbReference type="EMBL" id="SFK89370.1"/>
    </source>
</evidence>
<comment type="caution">
    <text evidence="7">The sequence shown here is derived from an EMBL/GenBank/DDBJ whole genome shotgun (WGS) entry which is preliminary data.</text>
</comment>
<proteinExistence type="predicted"/>
<accession>A0A1I4D980</accession>
<keyword evidence="8" id="KW-1185">Reference proteome</keyword>
<dbReference type="CDD" id="cd01392">
    <property type="entry name" value="HTH_LacI"/>
    <property type="match status" value="1"/>
</dbReference>
<keyword evidence="1" id="KW-0678">Repressor</keyword>
<evidence type="ECO:0000256" key="3">
    <source>
        <dbReference type="ARBA" id="ARBA00023125"/>
    </source>
</evidence>
<dbReference type="PROSITE" id="PS50932">
    <property type="entry name" value="HTH_LACI_2"/>
    <property type="match status" value="1"/>
</dbReference>
<dbReference type="Proteomes" id="UP000199598">
    <property type="component" value="Unassembled WGS sequence"/>
</dbReference>
<dbReference type="Gene3D" id="3.40.50.2300">
    <property type="match status" value="2"/>
</dbReference>
<dbReference type="SUPFAM" id="SSF53822">
    <property type="entry name" value="Periplasmic binding protein-like I"/>
    <property type="match status" value="1"/>
</dbReference>
<dbReference type="CDD" id="cd06274">
    <property type="entry name" value="PBP1_FruR"/>
    <property type="match status" value="1"/>
</dbReference>
<reference evidence="7 8" key="1">
    <citation type="submission" date="2016-10" db="EMBL/GenBank/DDBJ databases">
        <authorList>
            <person name="Varghese N."/>
            <person name="Submissions S."/>
        </authorList>
    </citation>
    <scope>NUCLEOTIDE SEQUENCE [LARGE SCALE GENOMIC DNA]</scope>
    <source>
        <strain evidence="7 8">DSM 16392</strain>
    </source>
</reference>
<evidence type="ECO:0000259" key="6">
    <source>
        <dbReference type="PROSITE" id="PS50932"/>
    </source>
</evidence>
<evidence type="ECO:0000256" key="4">
    <source>
        <dbReference type="ARBA" id="ARBA00023163"/>
    </source>
</evidence>
<dbReference type="RefSeq" id="WP_093521921.1">
    <property type="nucleotide sequence ID" value="NZ_FOSK01000011.1"/>
</dbReference>
<dbReference type="InterPro" id="IPR025997">
    <property type="entry name" value="SBP_2_dom"/>
</dbReference>
<dbReference type="PANTHER" id="PTHR30146:SF45">
    <property type="entry name" value="CATABOLITE REPRESSOR_ACTIVATOR"/>
    <property type="match status" value="1"/>
</dbReference>
<sequence>MAKKPDEIAKALGVSITTVRLVLGGKAEKYRISKATQARIREYVEEHGVKFDLTARSLKLKRTNTFGLIIPRLANPFFAKLSEELEHRCRETGYQLIISCSNSDEETEKELANGLVQRNVDGLFVVSSTSGSQQHLGKTITKPMVFLDRDYGNTDAPIITSSNFEGAKDLTTAIAKAAGSEPVYFLIGGSNQPTITERARGYLDVMPENAGEDWTLQSARNRTQDGEQMMQTLWNKLGTAPQNLMASSLPVLEGALAVLREKLGHIPAQLRLATFDDDKMLSFLPNEIWSIKQQEPEWAEAALQAMTQTMSSEQPHSKTIATRLIHRPKDQ</sequence>
<feature type="region of interest" description="Disordered" evidence="5">
    <location>
        <begin position="309"/>
        <end position="331"/>
    </location>
</feature>